<organism evidence="4 5">
    <name type="scientific">Paenibacillus athensensis</name>
    <dbReference type="NCBI Taxonomy" id="1967502"/>
    <lineage>
        <taxon>Bacteria</taxon>
        <taxon>Bacillati</taxon>
        <taxon>Bacillota</taxon>
        <taxon>Bacilli</taxon>
        <taxon>Bacillales</taxon>
        <taxon>Paenibacillaceae</taxon>
        <taxon>Paenibacillus</taxon>
    </lineage>
</organism>
<evidence type="ECO:0000313" key="5">
    <source>
        <dbReference type="Proteomes" id="UP000298246"/>
    </source>
</evidence>
<dbReference type="InterPro" id="IPR035994">
    <property type="entry name" value="Nucleoside_phosphorylase_sf"/>
</dbReference>
<keyword evidence="5" id="KW-1185">Reference proteome</keyword>
<dbReference type="AlphaFoldDB" id="A0A4Y8Q1T5"/>
<keyword evidence="1" id="KW-0328">Glycosyltransferase</keyword>
<dbReference type="EMBL" id="MYFO01000012">
    <property type="protein sequence ID" value="TFE87765.1"/>
    <property type="molecule type" value="Genomic_DNA"/>
</dbReference>
<dbReference type="GO" id="GO:0017061">
    <property type="term" value="F:S-methyl-5-thioadenosine phosphorylase activity"/>
    <property type="evidence" value="ECO:0007669"/>
    <property type="project" value="InterPro"/>
</dbReference>
<dbReference type="SUPFAM" id="SSF53167">
    <property type="entry name" value="Purine and uridine phosphorylases"/>
    <property type="match status" value="1"/>
</dbReference>
<dbReference type="PANTHER" id="PTHR42679:SF2">
    <property type="entry name" value="S-METHYL-5'-THIOADENOSINE PHOSPHORYLASE"/>
    <property type="match status" value="1"/>
</dbReference>
<feature type="domain" description="Nucleoside phosphorylase" evidence="3">
    <location>
        <begin position="48"/>
        <end position="279"/>
    </location>
</feature>
<proteinExistence type="predicted"/>
<dbReference type="InterPro" id="IPR010044">
    <property type="entry name" value="MTAP"/>
</dbReference>
<accession>A0A4Y8Q1T5</accession>
<dbReference type="GO" id="GO:0019509">
    <property type="term" value="P:L-methionine salvage from methylthioadenosine"/>
    <property type="evidence" value="ECO:0007669"/>
    <property type="project" value="TreeGrafter"/>
</dbReference>
<name>A0A4Y8Q1T5_9BACL</name>
<comment type="caution">
    <text evidence="4">The sequence shown here is derived from an EMBL/GenBank/DDBJ whole genome shotgun (WGS) entry which is preliminary data.</text>
</comment>
<dbReference type="OrthoDB" id="1523230at2"/>
<dbReference type="GO" id="GO:0005829">
    <property type="term" value="C:cytosol"/>
    <property type="evidence" value="ECO:0007669"/>
    <property type="project" value="TreeGrafter"/>
</dbReference>
<dbReference type="Pfam" id="PF01048">
    <property type="entry name" value="PNP_UDP_1"/>
    <property type="match status" value="1"/>
</dbReference>
<keyword evidence="2" id="KW-0808">Transferase</keyword>
<dbReference type="Gene3D" id="3.40.50.1580">
    <property type="entry name" value="Nucleoside phosphorylase domain"/>
    <property type="match status" value="1"/>
</dbReference>
<sequence>MYVTAAQETTIPQADFAIISGSSMFSIQFPEDLNRADIEMLATGLVFDTPYGESPEFKLFRQGDKRVLNVRMHGWRPNVVTRGVASQQLFWVLGQAGVKKIFVEGGVGSINHLLELRDLVIPNDYIDNSMRKDVGLGGPYLLVMREAICPTQAAALTDAARRHTAQSFVEEAQAEEGEQKSRTPRPRHVFDRGIYVNTDGRHFESPAEVQMFRGWHGDIVGQSICPEVYLAREIGACYAGIYMVVNYAEGIIKDWDHKDLSDIFYGESQRIGHILLDALAGIDQEQNACNCLSLRKATLLKEIQDLDSK</sequence>
<gene>
    <name evidence="4" type="ORF">B5M42_11185</name>
</gene>
<dbReference type="PANTHER" id="PTHR42679">
    <property type="entry name" value="S-METHYL-5'-THIOADENOSINE PHOSPHORYLASE"/>
    <property type="match status" value="1"/>
</dbReference>
<protein>
    <submittedName>
        <fullName evidence="4">Phosphorylase</fullName>
    </submittedName>
</protein>
<dbReference type="CDD" id="cd09010">
    <property type="entry name" value="MTAP_SsMTAPII_like_MTIP"/>
    <property type="match status" value="1"/>
</dbReference>
<evidence type="ECO:0000256" key="2">
    <source>
        <dbReference type="ARBA" id="ARBA00022679"/>
    </source>
</evidence>
<evidence type="ECO:0000259" key="3">
    <source>
        <dbReference type="Pfam" id="PF01048"/>
    </source>
</evidence>
<evidence type="ECO:0000256" key="1">
    <source>
        <dbReference type="ARBA" id="ARBA00022676"/>
    </source>
</evidence>
<dbReference type="Proteomes" id="UP000298246">
    <property type="component" value="Unassembled WGS sequence"/>
</dbReference>
<dbReference type="InterPro" id="IPR000845">
    <property type="entry name" value="Nucleoside_phosphorylase_d"/>
</dbReference>
<reference evidence="4 5" key="1">
    <citation type="submission" date="2017-03" db="EMBL/GenBank/DDBJ databases">
        <title>Isolation of Levoglucosan Utilizing Bacteria.</title>
        <authorList>
            <person name="Arya A.S."/>
        </authorList>
    </citation>
    <scope>NUCLEOTIDE SEQUENCE [LARGE SCALE GENOMIC DNA]</scope>
    <source>
        <strain evidence="4 5">MEC069</strain>
    </source>
</reference>
<dbReference type="GO" id="GO:0009116">
    <property type="term" value="P:nucleoside metabolic process"/>
    <property type="evidence" value="ECO:0007669"/>
    <property type="project" value="InterPro"/>
</dbReference>
<evidence type="ECO:0000313" key="4">
    <source>
        <dbReference type="EMBL" id="TFE87765.1"/>
    </source>
</evidence>